<comment type="catalytic activity">
    <reaction evidence="6">
        <text>glyoxylate + acetyl-CoA + H2O = (S)-malate + CoA + H(+)</text>
        <dbReference type="Rhea" id="RHEA:18181"/>
        <dbReference type="ChEBI" id="CHEBI:15377"/>
        <dbReference type="ChEBI" id="CHEBI:15378"/>
        <dbReference type="ChEBI" id="CHEBI:15589"/>
        <dbReference type="ChEBI" id="CHEBI:36655"/>
        <dbReference type="ChEBI" id="CHEBI:57287"/>
        <dbReference type="ChEBI" id="CHEBI:57288"/>
        <dbReference type="EC" id="2.3.3.9"/>
    </reaction>
</comment>
<dbReference type="Gene3D" id="3.20.20.360">
    <property type="entry name" value="Malate synthase, domain 3"/>
    <property type="match status" value="1"/>
</dbReference>
<keyword evidence="3" id="KW-0329">Glyoxylate bypass</keyword>
<keyword evidence="5" id="KW-0808">Transferase</keyword>
<keyword evidence="4" id="KW-0816">Tricarboxylic acid cycle</keyword>
<dbReference type="NCBIfam" id="TIGR01344">
    <property type="entry name" value="malate_syn_A"/>
    <property type="match status" value="1"/>
</dbReference>
<dbReference type="STRING" id="54.SAMN02745121_03421"/>
<evidence type="ECO:0000256" key="6">
    <source>
        <dbReference type="ARBA" id="ARBA00047918"/>
    </source>
</evidence>
<evidence type="ECO:0000259" key="8">
    <source>
        <dbReference type="Pfam" id="PF01274"/>
    </source>
</evidence>
<feature type="active site" description="Proton acceptor" evidence="7">
    <location>
        <position position="193"/>
    </location>
</feature>
<evidence type="ECO:0000313" key="11">
    <source>
        <dbReference type="EMBL" id="SFE21157.1"/>
    </source>
</evidence>
<feature type="active site" description="Proton donor" evidence="7">
    <location>
        <position position="473"/>
    </location>
</feature>
<evidence type="ECO:0000259" key="9">
    <source>
        <dbReference type="Pfam" id="PF20656"/>
    </source>
</evidence>
<evidence type="ECO:0000256" key="1">
    <source>
        <dbReference type="ARBA" id="ARBA00006394"/>
    </source>
</evidence>
<dbReference type="GO" id="GO:0006099">
    <property type="term" value="P:tricarboxylic acid cycle"/>
    <property type="evidence" value="ECO:0007669"/>
    <property type="project" value="UniProtKB-KW"/>
</dbReference>
<dbReference type="FunFam" id="1.20.1220.12:FF:000001">
    <property type="entry name" value="Malate synthase"/>
    <property type="match status" value="1"/>
</dbReference>
<dbReference type="InterPro" id="IPR048356">
    <property type="entry name" value="MS_N"/>
</dbReference>
<organism evidence="11 12">
    <name type="scientific">Nannocystis exedens</name>
    <dbReference type="NCBI Taxonomy" id="54"/>
    <lineage>
        <taxon>Bacteria</taxon>
        <taxon>Pseudomonadati</taxon>
        <taxon>Myxococcota</taxon>
        <taxon>Polyangia</taxon>
        <taxon>Nannocystales</taxon>
        <taxon>Nannocystaceae</taxon>
        <taxon>Nannocystis</taxon>
    </lineage>
</organism>
<dbReference type="EC" id="2.3.3.9" evidence="2"/>
<comment type="similarity">
    <text evidence="1">Belongs to the malate synthase family.</text>
</comment>
<proteinExistence type="inferred from homology"/>
<dbReference type="PIRSF" id="PIRSF001363">
    <property type="entry name" value="Malate_synth"/>
    <property type="match status" value="1"/>
</dbReference>
<feature type="domain" description="Malate synthase TIM barrel" evidence="8">
    <location>
        <begin position="190"/>
        <end position="433"/>
    </location>
</feature>
<dbReference type="Pfam" id="PF20656">
    <property type="entry name" value="MS_N"/>
    <property type="match status" value="1"/>
</dbReference>
<gene>
    <name evidence="11" type="ORF">SAMN02745121_03421</name>
</gene>
<dbReference type="GO" id="GO:0004474">
    <property type="term" value="F:malate synthase activity"/>
    <property type="evidence" value="ECO:0007669"/>
    <property type="project" value="UniProtKB-EC"/>
</dbReference>
<evidence type="ECO:0000256" key="5">
    <source>
        <dbReference type="ARBA" id="ARBA00022679"/>
    </source>
</evidence>
<dbReference type="GO" id="GO:0005737">
    <property type="term" value="C:cytoplasm"/>
    <property type="evidence" value="ECO:0007669"/>
    <property type="project" value="TreeGrafter"/>
</dbReference>
<evidence type="ECO:0000259" key="10">
    <source>
        <dbReference type="Pfam" id="PF20659"/>
    </source>
</evidence>
<evidence type="ECO:0000256" key="2">
    <source>
        <dbReference type="ARBA" id="ARBA00012636"/>
    </source>
</evidence>
<feature type="domain" description="Malate synthase C-terminal" evidence="10">
    <location>
        <begin position="439"/>
        <end position="558"/>
    </location>
</feature>
<reference evidence="12" key="1">
    <citation type="submission" date="2016-10" db="EMBL/GenBank/DDBJ databases">
        <authorList>
            <person name="Varghese N."/>
            <person name="Submissions S."/>
        </authorList>
    </citation>
    <scope>NUCLEOTIDE SEQUENCE [LARGE SCALE GENOMIC DNA]</scope>
    <source>
        <strain evidence="12">ATCC 25963</strain>
    </source>
</reference>
<sequence>MLTTLECRFTPYSSVCLRDGPIQFIVTASMQPLSTPPGVILRGSRVPGDSTVLSHEALVFVAELQRRFGPRFAGELSARQARQSRLDRGERLDFAPETRDLREAAWTCAPVPEDILDRRVEITGPVDRKMIINALNSGARVFMADFEDATAPTLHNLVDGQRNLIDAVRREIRLEQNGKLYQLAEQTAALFVRPRGIHLPEAHVRVDDEPARGCLVDFGLYAFHNAAERLRRGLGTYVYLPKLESAAEARVWADVLRASEDLLGLPTGTIRATVLIETLPAAFQMHEILHALRERSAGLNCGRWDYIFSFIKRRQGDPAALLPDRALVTMDRGFLRAYSQLLIQTCHRRGVHAIGGMAAYIPVKHDQARNAEALAKVRADKEREVRDGHDGTWVAHPGLVPIAREVFDAHMPGPNQICRVREDVQVQAADLLAVPYGPRTAEGLRRNIAVGVQYIEAWLRGVGCVPLYDLMEDAATAEISRAQVWQWLKYSATLEDGTALDFPRVREAIDAVLAELRAELGHERYAAGRFAAARALFERLVAAERCEEFLTLPAYEALVADDVTAPAAAQVARVT</sequence>
<evidence type="ECO:0000256" key="4">
    <source>
        <dbReference type="ARBA" id="ARBA00022532"/>
    </source>
</evidence>
<dbReference type="Proteomes" id="UP000199400">
    <property type="component" value="Unassembled WGS sequence"/>
</dbReference>
<dbReference type="Pfam" id="PF20659">
    <property type="entry name" value="MS_C"/>
    <property type="match status" value="1"/>
</dbReference>
<dbReference type="CDD" id="cd00727">
    <property type="entry name" value="malate_synt_A"/>
    <property type="match status" value="1"/>
</dbReference>
<dbReference type="PANTHER" id="PTHR42902:SF1">
    <property type="entry name" value="MALATE SYNTHASE 1-RELATED"/>
    <property type="match status" value="1"/>
</dbReference>
<keyword evidence="12" id="KW-1185">Reference proteome</keyword>
<dbReference type="Gene3D" id="1.20.1220.12">
    <property type="entry name" value="Malate synthase, domain III"/>
    <property type="match status" value="1"/>
</dbReference>
<dbReference type="PANTHER" id="PTHR42902">
    <property type="entry name" value="MALATE SYNTHASE"/>
    <property type="match status" value="1"/>
</dbReference>
<dbReference type="GO" id="GO:0006097">
    <property type="term" value="P:glyoxylate cycle"/>
    <property type="evidence" value="ECO:0007669"/>
    <property type="project" value="UniProtKB-KW"/>
</dbReference>
<dbReference type="InterPro" id="IPR044856">
    <property type="entry name" value="Malate_synth_C_sf"/>
</dbReference>
<feature type="domain" description="Malate synthase N-terminal" evidence="9">
    <location>
        <begin position="49"/>
        <end position="98"/>
    </location>
</feature>
<evidence type="ECO:0000256" key="3">
    <source>
        <dbReference type="ARBA" id="ARBA00022435"/>
    </source>
</evidence>
<dbReference type="EMBL" id="FOMX01000010">
    <property type="protein sequence ID" value="SFE21157.1"/>
    <property type="molecule type" value="Genomic_DNA"/>
</dbReference>
<dbReference type="AlphaFoldDB" id="A0A1I1YNT4"/>
<dbReference type="InterPro" id="IPR006252">
    <property type="entry name" value="Malate_synthA"/>
</dbReference>
<dbReference type="InterPro" id="IPR001465">
    <property type="entry name" value="Malate_synthase_TIM"/>
</dbReference>
<dbReference type="Pfam" id="PF01274">
    <property type="entry name" value="MS_TIM-barrel"/>
    <property type="match status" value="1"/>
</dbReference>
<dbReference type="InterPro" id="IPR011076">
    <property type="entry name" value="Malate_synth_sf"/>
</dbReference>
<protein>
    <recommendedName>
        <fullName evidence="2">malate synthase</fullName>
        <ecNumber evidence="2">2.3.3.9</ecNumber>
    </recommendedName>
</protein>
<dbReference type="FunFam" id="3.20.20.360:FF:000001">
    <property type="entry name" value="Malate synthase"/>
    <property type="match status" value="1"/>
</dbReference>
<evidence type="ECO:0000256" key="7">
    <source>
        <dbReference type="PIRSR" id="PIRSR001363-1"/>
    </source>
</evidence>
<dbReference type="SUPFAM" id="SSF51645">
    <property type="entry name" value="Malate synthase G"/>
    <property type="match status" value="1"/>
</dbReference>
<accession>A0A1I1YNT4</accession>
<dbReference type="InterPro" id="IPR048355">
    <property type="entry name" value="MS_C"/>
</dbReference>
<name>A0A1I1YNT4_9BACT</name>
<dbReference type="InterPro" id="IPR046363">
    <property type="entry name" value="MS_N_TIM-barrel_dom"/>
</dbReference>
<evidence type="ECO:0000313" key="12">
    <source>
        <dbReference type="Proteomes" id="UP000199400"/>
    </source>
</evidence>